<dbReference type="Proteomes" id="UP000053257">
    <property type="component" value="Unassembled WGS sequence"/>
</dbReference>
<dbReference type="InterPro" id="IPR001509">
    <property type="entry name" value="Epimerase_deHydtase"/>
</dbReference>
<evidence type="ECO:0000313" key="3">
    <source>
        <dbReference type="Proteomes" id="UP000053257"/>
    </source>
</evidence>
<dbReference type="PANTHER" id="PTHR12126:SF11">
    <property type="entry name" value="NADH DEHYDROGENASE [UBIQUINONE] 1 ALPHA SUBCOMPLEX SUBUNIT 9, MITOCHONDRIAL"/>
    <property type="match status" value="1"/>
</dbReference>
<dbReference type="InterPro" id="IPR051207">
    <property type="entry name" value="ComplexI_NDUFA9_subunit"/>
</dbReference>
<name>A0A0C3RRU6_PHLG1</name>
<dbReference type="SUPFAM" id="SSF51735">
    <property type="entry name" value="NAD(P)-binding Rossmann-fold domains"/>
    <property type="match status" value="1"/>
</dbReference>
<dbReference type="AlphaFoldDB" id="A0A0C3RRU6"/>
<dbReference type="CDD" id="cd05271">
    <property type="entry name" value="NDUFA9_like_SDR_a"/>
    <property type="match status" value="1"/>
</dbReference>
<gene>
    <name evidence="2" type="ORF">PHLGIDRAFT_130473</name>
</gene>
<dbReference type="STRING" id="745531.A0A0C3RRU6"/>
<feature type="domain" description="NAD-dependent epimerase/dehydratase" evidence="1">
    <location>
        <begin position="49"/>
        <end position="204"/>
    </location>
</feature>
<evidence type="ECO:0000259" key="1">
    <source>
        <dbReference type="Pfam" id="PF01370"/>
    </source>
</evidence>
<dbReference type="OrthoDB" id="275457at2759"/>
<dbReference type="InterPro" id="IPR036291">
    <property type="entry name" value="NAD(P)-bd_dom_sf"/>
</dbReference>
<sequence>MLVSAARSVRLPKAAASQKRAIHDLLSLPNKPVISFGPPGRSANTGHVVTVFGCTGFLGRYLVAKLAKAGTQVIVPYREEDDKRHLKVMGDLGQIVPMEWDLRRPDQIEECLRHSDTVYNLVGREFETKNFNYGDVHAEGAERIASIAAQAGVARFVHVSHLNASANSTSSFYKSKAEGEEKVKEAFPTATIVRPASMYGYEDRLLNNMALWPIWWKLNHAKTTVRPVHVMDVAQALTNILEVPSMPGLLNLPGPSALTYEYLLALVASVTYNPPTRAPVVPKQAALLLARVAQSVWWPALNPDEVERRFLNDVEVRGDWDKVGVVPTEIEESAIMYLRRYRSAANYVRPVVLPASREYPYEFS</sequence>
<accession>A0A0C3RRU6</accession>
<organism evidence="2 3">
    <name type="scientific">Phlebiopsis gigantea (strain 11061_1 CR5-6)</name>
    <name type="common">White-rot fungus</name>
    <name type="synonym">Peniophora gigantea</name>
    <dbReference type="NCBI Taxonomy" id="745531"/>
    <lineage>
        <taxon>Eukaryota</taxon>
        <taxon>Fungi</taxon>
        <taxon>Dikarya</taxon>
        <taxon>Basidiomycota</taxon>
        <taxon>Agaricomycotina</taxon>
        <taxon>Agaricomycetes</taxon>
        <taxon>Polyporales</taxon>
        <taxon>Phanerochaetaceae</taxon>
        <taxon>Phlebiopsis</taxon>
    </lineage>
</organism>
<keyword evidence="3" id="KW-1185">Reference proteome</keyword>
<reference evidence="2 3" key="1">
    <citation type="journal article" date="2014" name="PLoS Genet.">
        <title>Analysis of the Phlebiopsis gigantea genome, transcriptome and secretome provides insight into its pioneer colonization strategies of wood.</title>
        <authorList>
            <person name="Hori C."/>
            <person name="Ishida T."/>
            <person name="Igarashi K."/>
            <person name="Samejima M."/>
            <person name="Suzuki H."/>
            <person name="Master E."/>
            <person name="Ferreira P."/>
            <person name="Ruiz-Duenas F.J."/>
            <person name="Held B."/>
            <person name="Canessa P."/>
            <person name="Larrondo L.F."/>
            <person name="Schmoll M."/>
            <person name="Druzhinina I.S."/>
            <person name="Kubicek C.P."/>
            <person name="Gaskell J.A."/>
            <person name="Kersten P."/>
            <person name="St John F."/>
            <person name="Glasner J."/>
            <person name="Sabat G."/>
            <person name="Splinter BonDurant S."/>
            <person name="Syed K."/>
            <person name="Yadav J."/>
            <person name="Mgbeahuruike A.C."/>
            <person name="Kovalchuk A."/>
            <person name="Asiegbu F.O."/>
            <person name="Lackner G."/>
            <person name="Hoffmeister D."/>
            <person name="Rencoret J."/>
            <person name="Gutierrez A."/>
            <person name="Sun H."/>
            <person name="Lindquist E."/>
            <person name="Barry K."/>
            <person name="Riley R."/>
            <person name="Grigoriev I.V."/>
            <person name="Henrissat B."/>
            <person name="Kues U."/>
            <person name="Berka R.M."/>
            <person name="Martinez A.T."/>
            <person name="Covert S.F."/>
            <person name="Blanchette R.A."/>
            <person name="Cullen D."/>
        </authorList>
    </citation>
    <scope>NUCLEOTIDE SEQUENCE [LARGE SCALE GENOMIC DNA]</scope>
    <source>
        <strain evidence="2 3">11061_1 CR5-6</strain>
    </source>
</reference>
<dbReference type="GO" id="GO:0005739">
    <property type="term" value="C:mitochondrion"/>
    <property type="evidence" value="ECO:0007669"/>
    <property type="project" value="TreeGrafter"/>
</dbReference>
<dbReference type="Gene3D" id="3.40.50.720">
    <property type="entry name" value="NAD(P)-binding Rossmann-like Domain"/>
    <property type="match status" value="1"/>
</dbReference>
<dbReference type="GO" id="GO:0044877">
    <property type="term" value="F:protein-containing complex binding"/>
    <property type="evidence" value="ECO:0007669"/>
    <property type="project" value="TreeGrafter"/>
</dbReference>
<protein>
    <recommendedName>
        <fullName evidence="1">NAD-dependent epimerase/dehydratase domain-containing protein</fullName>
    </recommendedName>
</protein>
<proteinExistence type="predicted"/>
<dbReference type="Pfam" id="PF01370">
    <property type="entry name" value="Epimerase"/>
    <property type="match status" value="1"/>
</dbReference>
<dbReference type="EMBL" id="KN840646">
    <property type="protein sequence ID" value="KIP02896.1"/>
    <property type="molecule type" value="Genomic_DNA"/>
</dbReference>
<dbReference type="PANTHER" id="PTHR12126">
    <property type="entry name" value="NADH-UBIQUINONE OXIDOREDUCTASE 39 KDA SUBUNIT-RELATED"/>
    <property type="match status" value="1"/>
</dbReference>
<evidence type="ECO:0000313" key="2">
    <source>
        <dbReference type="EMBL" id="KIP02896.1"/>
    </source>
</evidence>
<dbReference type="HOGENOM" id="CLU_007383_6_4_1"/>